<evidence type="ECO:0000256" key="1">
    <source>
        <dbReference type="ARBA" id="ARBA00004127"/>
    </source>
</evidence>
<evidence type="ECO:0000313" key="10">
    <source>
        <dbReference type="EMBL" id="KOS15852.1"/>
    </source>
</evidence>
<comment type="similarity">
    <text evidence="2">Belongs to the V-ATPase e1/e2 subunit family.</text>
</comment>
<dbReference type="PANTHER" id="PTHR12263:SF0">
    <property type="entry name" value="V-TYPE PROTON ATPASE SUBUNIT"/>
    <property type="match status" value="1"/>
</dbReference>
<accession>A0A0M9VQT3</accession>
<evidence type="ECO:0000256" key="5">
    <source>
        <dbReference type="ARBA" id="ARBA00022781"/>
    </source>
</evidence>
<dbReference type="GO" id="GO:0012505">
    <property type="term" value="C:endomembrane system"/>
    <property type="evidence" value="ECO:0007669"/>
    <property type="project" value="UniProtKB-SubCell"/>
</dbReference>
<feature type="transmembrane region" description="Helical" evidence="9">
    <location>
        <begin position="6"/>
        <end position="24"/>
    </location>
</feature>
<dbReference type="Pfam" id="PF05493">
    <property type="entry name" value="ATP_synt_H"/>
    <property type="match status" value="1"/>
</dbReference>
<proteinExistence type="inferred from homology"/>
<dbReference type="EMBL" id="LGAV01000001">
    <property type="protein sequence ID" value="KOS15852.1"/>
    <property type="molecule type" value="Genomic_DNA"/>
</dbReference>
<keyword evidence="5" id="KW-0375">Hydrogen ion transport</keyword>
<dbReference type="AlphaFoldDB" id="A0A0M9VQT3"/>
<protein>
    <submittedName>
        <fullName evidence="10">Vacuolar atp synthase subunit h</fullName>
    </submittedName>
</protein>
<comment type="caution">
    <text evidence="10">The sequence shown here is derived from an EMBL/GenBank/DDBJ whole genome shotgun (WGS) entry which is preliminary data.</text>
</comment>
<evidence type="ECO:0000256" key="7">
    <source>
        <dbReference type="ARBA" id="ARBA00023065"/>
    </source>
</evidence>
<evidence type="ECO:0000313" key="11">
    <source>
        <dbReference type="Proteomes" id="UP000037751"/>
    </source>
</evidence>
<keyword evidence="7" id="KW-0406">Ion transport</keyword>
<reference evidence="10 11" key="1">
    <citation type="submission" date="2015-07" db="EMBL/GenBank/DDBJ databases">
        <title>Draft Genome Sequence of Malassezia furfur CBS1878 and Malassezia pachydermatis CBS1879.</title>
        <authorList>
            <person name="Triana S."/>
            <person name="Ohm R."/>
            <person name="Gonzalez A."/>
            <person name="DeCock H."/>
            <person name="Restrepo S."/>
            <person name="Celis A."/>
        </authorList>
    </citation>
    <scope>NUCLEOTIDE SEQUENCE [LARGE SCALE GENOMIC DNA]</scope>
    <source>
        <strain evidence="10 11">CBS 1879</strain>
    </source>
</reference>
<dbReference type="VEuPathDB" id="FungiDB:Malapachy_3249"/>
<evidence type="ECO:0000256" key="6">
    <source>
        <dbReference type="ARBA" id="ARBA00022989"/>
    </source>
</evidence>
<dbReference type="Proteomes" id="UP000037751">
    <property type="component" value="Unassembled WGS sequence"/>
</dbReference>
<dbReference type="STRING" id="77020.A0A0M9VQT3"/>
<keyword evidence="4 9" id="KW-0812">Transmembrane</keyword>
<keyword evidence="6 9" id="KW-1133">Transmembrane helix</keyword>
<gene>
    <name evidence="10" type="ORF">Malapachy_3249</name>
</gene>
<feature type="transmembrane region" description="Helical" evidence="9">
    <location>
        <begin position="31"/>
        <end position="54"/>
    </location>
</feature>
<dbReference type="RefSeq" id="XP_017993484.1">
    <property type="nucleotide sequence ID" value="XM_018137726.1"/>
</dbReference>
<dbReference type="OrthoDB" id="1508846at2759"/>
<dbReference type="GO" id="GO:0000220">
    <property type="term" value="C:vacuolar proton-transporting V-type ATPase, V0 domain"/>
    <property type="evidence" value="ECO:0007669"/>
    <property type="project" value="TreeGrafter"/>
</dbReference>
<evidence type="ECO:0000256" key="4">
    <source>
        <dbReference type="ARBA" id="ARBA00022692"/>
    </source>
</evidence>
<name>A0A0M9VQT3_9BASI</name>
<keyword evidence="11" id="KW-1185">Reference proteome</keyword>
<organism evidence="10 11">
    <name type="scientific">Malassezia pachydermatis</name>
    <dbReference type="NCBI Taxonomy" id="77020"/>
    <lineage>
        <taxon>Eukaryota</taxon>
        <taxon>Fungi</taxon>
        <taxon>Dikarya</taxon>
        <taxon>Basidiomycota</taxon>
        <taxon>Ustilaginomycotina</taxon>
        <taxon>Malasseziomycetes</taxon>
        <taxon>Malasseziales</taxon>
        <taxon>Malasseziaceae</taxon>
        <taxon>Malassezia</taxon>
    </lineage>
</organism>
<sequence length="71" mass="7863">MSGWTTIGVLILAVLVGTAIWMTTPKGPNQVLIRTSAVMTLACCYIMWACVYLAQLHPLIQPKRGDVRFLE</sequence>
<dbReference type="GO" id="GO:0046961">
    <property type="term" value="F:proton-transporting ATPase activity, rotational mechanism"/>
    <property type="evidence" value="ECO:0007669"/>
    <property type="project" value="InterPro"/>
</dbReference>
<dbReference type="InterPro" id="IPR008389">
    <property type="entry name" value="ATPase_V0-cplx_e1/e2_su"/>
</dbReference>
<keyword evidence="3" id="KW-0813">Transport</keyword>
<evidence type="ECO:0000256" key="8">
    <source>
        <dbReference type="ARBA" id="ARBA00023136"/>
    </source>
</evidence>
<evidence type="ECO:0000256" key="2">
    <source>
        <dbReference type="ARBA" id="ARBA00008328"/>
    </source>
</evidence>
<dbReference type="GO" id="GO:0007035">
    <property type="term" value="P:vacuolar acidification"/>
    <property type="evidence" value="ECO:0007669"/>
    <property type="project" value="TreeGrafter"/>
</dbReference>
<evidence type="ECO:0000256" key="3">
    <source>
        <dbReference type="ARBA" id="ARBA00022448"/>
    </source>
</evidence>
<keyword evidence="8 9" id="KW-0472">Membrane</keyword>
<dbReference type="GeneID" id="28729602"/>
<comment type="subcellular location">
    <subcellularLocation>
        <location evidence="1">Endomembrane system</location>
        <topology evidence="1">Multi-pass membrane protein</topology>
    </subcellularLocation>
</comment>
<evidence type="ECO:0000256" key="9">
    <source>
        <dbReference type="SAM" id="Phobius"/>
    </source>
</evidence>
<dbReference type="PANTHER" id="PTHR12263">
    <property type="entry name" value="VACUOLAR ATP SYNTHASE SUBUNIT H"/>
    <property type="match status" value="1"/>
</dbReference>